<keyword evidence="1 4" id="KW-0732">Signal</keyword>
<evidence type="ECO:0000256" key="1">
    <source>
        <dbReference type="ARBA" id="ARBA00022729"/>
    </source>
</evidence>
<organism evidence="6 7">
    <name type="scientific">Marinobacter salinus</name>
    <dbReference type="NCBI Taxonomy" id="1874317"/>
    <lineage>
        <taxon>Bacteria</taxon>
        <taxon>Pseudomonadati</taxon>
        <taxon>Pseudomonadota</taxon>
        <taxon>Gammaproteobacteria</taxon>
        <taxon>Pseudomonadales</taxon>
        <taxon>Marinobacteraceae</taxon>
        <taxon>Marinobacter</taxon>
    </lineage>
</organism>
<evidence type="ECO:0000256" key="2">
    <source>
        <dbReference type="ARBA" id="ARBA00022856"/>
    </source>
</evidence>
<dbReference type="GO" id="GO:1904680">
    <property type="term" value="F:peptide transmembrane transporter activity"/>
    <property type="evidence" value="ECO:0007669"/>
    <property type="project" value="TreeGrafter"/>
</dbReference>
<dbReference type="FunFam" id="3.10.105.10:FF:000005">
    <property type="entry name" value="ABC transporter substrate-binding protein"/>
    <property type="match status" value="1"/>
</dbReference>
<accession>A0A1D9GRJ7</accession>
<dbReference type="PANTHER" id="PTHR30290">
    <property type="entry name" value="PERIPLASMIC BINDING COMPONENT OF ABC TRANSPORTER"/>
    <property type="match status" value="1"/>
</dbReference>
<evidence type="ECO:0000313" key="6">
    <source>
        <dbReference type="EMBL" id="AOY90165.1"/>
    </source>
</evidence>
<dbReference type="GO" id="GO:0043190">
    <property type="term" value="C:ATP-binding cassette (ABC) transporter complex"/>
    <property type="evidence" value="ECO:0007669"/>
    <property type="project" value="InterPro"/>
</dbReference>
<reference evidence="6 7" key="1">
    <citation type="submission" date="2016-10" db="EMBL/GenBank/DDBJ databases">
        <title>Marinobacter salinus sp. nov., a moderately halophilic bacterium isolated from a tidal flat environment.</title>
        <authorList>
            <person name="Park S.-J."/>
        </authorList>
    </citation>
    <scope>NUCLEOTIDE SEQUENCE [LARGE SCALE GENOMIC DNA]</scope>
    <source>
        <strain evidence="6 7">Hb8</strain>
    </source>
</reference>
<dbReference type="GO" id="GO:0015833">
    <property type="term" value="P:peptide transport"/>
    <property type="evidence" value="ECO:0007669"/>
    <property type="project" value="UniProtKB-KW"/>
</dbReference>
<dbReference type="CDD" id="cd08497">
    <property type="entry name" value="MbnE-like"/>
    <property type="match status" value="1"/>
</dbReference>
<gene>
    <name evidence="6" type="ORF">BKP64_05105</name>
</gene>
<evidence type="ECO:0000259" key="5">
    <source>
        <dbReference type="Pfam" id="PF00496"/>
    </source>
</evidence>
<protein>
    <recommendedName>
        <fullName evidence="5">Solute-binding protein family 5 domain-containing protein</fullName>
    </recommendedName>
</protein>
<feature type="domain" description="Solute-binding protein family 5" evidence="5">
    <location>
        <begin position="116"/>
        <end position="519"/>
    </location>
</feature>
<dbReference type="GO" id="GO:0042884">
    <property type="term" value="P:microcin transport"/>
    <property type="evidence" value="ECO:0007669"/>
    <property type="project" value="TreeGrafter"/>
</dbReference>
<feature type="signal peptide" evidence="4">
    <location>
        <begin position="1"/>
        <end position="20"/>
    </location>
</feature>
<evidence type="ECO:0000313" key="7">
    <source>
        <dbReference type="Proteomes" id="UP000177445"/>
    </source>
</evidence>
<evidence type="ECO:0000256" key="3">
    <source>
        <dbReference type="ARBA" id="ARBA00022927"/>
    </source>
</evidence>
<dbReference type="Proteomes" id="UP000177445">
    <property type="component" value="Chromosome"/>
</dbReference>
<proteinExistence type="predicted"/>
<keyword evidence="3" id="KW-0653">Protein transport</keyword>
<dbReference type="GO" id="GO:0030288">
    <property type="term" value="C:outer membrane-bounded periplasmic space"/>
    <property type="evidence" value="ECO:0007669"/>
    <property type="project" value="TreeGrafter"/>
</dbReference>
<dbReference type="PIRSF" id="PIRSF002741">
    <property type="entry name" value="MppA"/>
    <property type="match status" value="1"/>
</dbReference>
<dbReference type="KEGG" id="msq:BKP64_05105"/>
<keyword evidence="2" id="KW-0571">Peptide transport</keyword>
<dbReference type="InterPro" id="IPR000914">
    <property type="entry name" value="SBP_5_dom"/>
</dbReference>
<name>A0A1D9GRJ7_9GAMM</name>
<evidence type="ECO:0000256" key="4">
    <source>
        <dbReference type="SAM" id="SignalP"/>
    </source>
</evidence>
<dbReference type="PANTHER" id="PTHR30290:SF64">
    <property type="entry name" value="ABC TRANSPORTER PERIPLASMIC BINDING PROTEIN"/>
    <property type="match status" value="1"/>
</dbReference>
<dbReference type="Pfam" id="PF00496">
    <property type="entry name" value="SBP_bac_5"/>
    <property type="match status" value="1"/>
</dbReference>
<feature type="chain" id="PRO_5009442130" description="Solute-binding protein family 5 domain-containing protein" evidence="4">
    <location>
        <begin position="21"/>
        <end position="609"/>
    </location>
</feature>
<dbReference type="EMBL" id="CP017715">
    <property type="protein sequence ID" value="AOY90165.1"/>
    <property type="molecule type" value="Genomic_DNA"/>
</dbReference>
<keyword evidence="7" id="KW-1185">Reference proteome</keyword>
<dbReference type="AlphaFoldDB" id="A0A1D9GRJ7"/>
<dbReference type="Gene3D" id="3.40.190.10">
    <property type="entry name" value="Periplasmic binding protein-like II"/>
    <property type="match status" value="1"/>
</dbReference>
<dbReference type="Gene3D" id="3.10.105.10">
    <property type="entry name" value="Dipeptide-binding Protein, Domain 3"/>
    <property type="match status" value="1"/>
</dbReference>
<sequence>MTSIRTALQLTSLLTSLALAATPPLSLASEDTAGSLTPRAGIAMHGSPKYPAGFAHFDYVNPDAPKGGTLSMSVVANGFDSFNPFDIRGVAAAGISTYLYDTLLESSADEPFSAYGLIAESLETPPDRSYVIFNLRKEALFQDGEPITAEDVKFSFETLTNKGHPFFRNYYADISEVTVENPHRVRFDFGTTSNRELPLILGQMPILPAHYWKTREFGENGLTPPVGSGPYRIGEFEAGRSVTYERVTDYWAQNLGVRKGRFNFDRIRYDYYTDDTVVLEAFKAGNLDFRQETSAKNWATAYTGPKFDNGSIVTEAIEHHRPTGMQGFVYNTRRPVFSDPKVREALAYGFDFEWANKNLFYGQYTRTDSYFENSELASSGLPQARELEILEPFKERLSSSVFTEVYAPPETDGQQGLRKNLRTALELLTEAGYIIRDGKMVNAETGQPLAFEVLLAQKNFERVVLPFKNNLAKLGIDVSVRLVDSNQYVQRVREFDFDMITQVLPQSDSPGNEQREYWHSSNVDAVGSRNYMGVNDPVVDELVSMVIQAPDREELVQRVRALDRVLLHGHYVIPHWYLARDRVAYWKQLVRPETTPKNGIDLNNWWVKP</sequence>
<dbReference type="GO" id="GO:0015031">
    <property type="term" value="P:protein transport"/>
    <property type="evidence" value="ECO:0007669"/>
    <property type="project" value="UniProtKB-KW"/>
</dbReference>
<dbReference type="InterPro" id="IPR039424">
    <property type="entry name" value="SBP_5"/>
</dbReference>
<dbReference type="SUPFAM" id="SSF53850">
    <property type="entry name" value="Periplasmic binding protein-like II"/>
    <property type="match status" value="1"/>
</dbReference>
<keyword evidence="3" id="KW-0813">Transport</keyword>
<dbReference type="OrthoDB" id="9803988at2"/>
<dbReference type="RefSeq" id="WP_070973567.1">
    <property type="nucleotide sequence ID" value="NZ_CP017715.1"/>
</dbReference>
<dbReference type="STRING" id="1874317.BKP64_05105"/>
<dbReference type="InterPro" id="IPR030678">
    <property type="entry name" value="Peptide/Ni-bd"/>
</dbReference>